<gene>
    <name evidence="2" type="ORF">Maq22A_c17240</name>
</gene>
<organism evidence="2 3">
    <name type="scientific">Methylobacterium aquaticum</name>
    <dbReference type="NCBI Taxonomy" id="270351"/>
    <lineage>
        <taxon>Bacteria</taxon>
        <taxon>Pseudomonadati</taxon>
        <taxon>Pseudomonadota</taxon>
        <taxon>Alphaproteobacteria</taxon>
        <taxon>Hyphomicrobiales</taxon>
        <taxon>Methylobacteriaceae</taxon>
        <taxon>Methylobacterium</taxon>
    </lineage>
</organism>
<evidence type="ECO:0000313" key="2">
    <source>
        <dbReference type="EMBL" id="BAQ46566.1"/>
    </source>
</evidence>
<keyword evidence="1" id="KW-1133">Transmembrane helix</keyword>
<proteinExistence type="predicted"/>
<dbReference type="Proteomes" id="UP000061432">
    <property type="component" value="Chromosome"/>
</dbReference>
<reference evidence="2 3" key="1">
    <citation type="journal article" date="2015" name="Genome Announc.">
        <title>Complete Genome Sequence of Methylobacterium aquaticum Strain 22A, Isolated from Racomitrium japonicum Moss.</title>
        <authorList>
            <person name="Tani A."/>
            <person name="Ogura Y."/>
            <person name="Hayashi T."/>
            <person name="Kimbara K."/>
        </authorList>
    </citation>
    <scope>NUCLEOTIDE SEQUENCE [LARGE SCALE GENOMIC DNA]</scope>
    <source>
        <strain evidence="2 3">MA-22A</strain>
    </source>
</reference>
<dbReference type="AlphaFoldDB" id="A0A0C6F1R8"/>
<evidence type="ECO:0000256" key="1">
    <source>
        <dbReference type="SAM" id="Phobius"/>
    </source>
</evidence>
<keyword evidence="1" id="KW-0812">Transmembrane</keyword>
<feature type="transmembrane region" description="Helical" evidence="1">
    <location>
        <begin position="161"/>
        <end position="181"/>
    </location>
</feature>
<dbReference type="KEGG" id="maqu:Maq22A_c17240"/>
<dbReference type="EMBL" id="AP014704">
    <property type="protein sequence ID" value="BAQ46566.1"/>
    <property type="molecule type" value="Genomic_DNA"/>
</dbReference>
<keyword evidence="1" id="KW-0472">Membrane</keyword>
<reference evidence="3" key="2">
    <citation type="submission" date="2015-01" db="EMBL/GenBank/DDBJ databases">
        <title>Complete genome sequence of Methylobacterium aquaticum strain 22A.</title>
        <authorList>
            <person name="Tani A."/>
            <person name="Ogura Y."/>
            <person name="Hayashi T."/>
        </authorList>
    </citation>
    <scope>NUCLEOTIDE SEQUENCE [LARGE SCALE GENOMIC DNA]</scope>
    <source>
        <strain evidence="3">MA-22A</strain>
    </source>
</reference>
<evidence type="ECO:0000313" key="3">
    <source>
        <dbReference type="Proteomes" id="UP000061432"/>
    </source>
</evidence>
<feature type="transmembrane region" description="Helical" evidence="1">
    <location>
        <begin position="187"/>
        <end position="206"/>
    </location>
</feature>
<sequence>MPLTDWPMAPTWKPRVSPVQTGSCMVRPAFWTRSRPWPIRASMRRRASLRPSWWGITTTRGFAITVSTGRRAPSREAHPGIMPRRHRISAVEFYQDGREFNRWRPRRVKECGRAGPDRMSRRMFARGCWASPPAWRRGAGSGAGWRAPRTEAGRHVIERGILGAVAVCIAATAGLWLLAMPDEPVRALQDGLGAAALATIIAGAAVRRSSE</sequence>
<protein>
    <submittedName>
        <fullName evidence="2">Uncharacterized protein</fullName>
    </submittedName>
</protein>
<name>A0A0C6F1R8_9HYPH</name>
<accession>A0A0C6F1R8</accession>
<dbReference type="PATRIC" id="fig|270351.10.peg.3319"/>